<dbReference type="InterPro" id="IPR002401">
    <property type="entry name" value="Cyt_P450_E_grp-I"/>
</dbReference>
<dbReference type="Gene3D" id="1.10.630.10">
    <property type="entry name" value="Cytochrome P450"/>
    <property type="match status" value="1"/>
</dbReference>
<name>A0A428W567_AMYBA</name>
<comment type="caution">
    <text evidence="9">The sequence shown here is derived from an EMBL/GenBank/DDBJ whole genome shotgun (WGS) entry which is preliminary data.</text>
</comment>
<evidence type="ECO:0000256" key="7">
    <source>
        <dbReference type="PIRSR" id="PIRSR602401-1"/>
    </source>
</evidence>
<accession>A0A428W567</accession>
<dbReference type="PRINTS" id="PR00463">
    <property type="entry name" value="EP450I"/>
</dbReference>
<evidence type="ECO:0000256" key="5">
    <source>
        <dbReference type="ARBA" id="ARBA00023004"/>
    </source>
</evidence>
<evidence type="ECO:0000256" key="2">
    <source>
        <dbReference type="ARBA" id="ARBA00022617"/>
    </source>
</evidence>
<dbReference type="GO" id="GO:0016705">
    <property type="term" value="F:oxidoreductase activity, acting on paired donors, with incorporation or reduction of molecular oxygen"/>
    <property type="evidence" value="ECO:0007669"/>
    <property type="project" value="InterPro"/>
</dbReference>
<sequence>MPNPRPVPGRLPVLGHTVSLLRDPLKLFTSLPAHGEVVELRLGPLPVHVVTTPELAWQVLATDADKFDKGLVFDKMRPLFGDGLATSNGELNRRQRRLVMPAFGRARIAGYAENTMTKLAAALVDSWQPGEVVQFDQCMQDLVLTVAGQTLFSTALGDEALEEIRRSIPVMLKYVLVRAFSPKFVEKLPIPPNRKFDAAAARLREVIGETVVAAREDGADHGDLLSMLLLARDEDTGEGMSDRQVHDEVITILTTGAETTAVALAWFFHELGQHPDVERRFHAEVDSVLGGGGVLGGGVLGGRAARFEDLPDLGYTQQIVNEIVRRTPPLILMRRAREDVELGGVAIPAGSEVAVSQHTLHRDPRWFPEPDRFDPDRWAPGRAAELPKGAYIPFGAGARLCPGHVFAPTEIAIVAATIGARWRLDPVPGKKVYAQIKATMQPNRLPMTVVPRRT</sequence>
<dbReference type="InterPro" id="IPR001128">
    <property type="entry name" value="Cyt_P450"/>
</dbReference>
<keyword evidence="10" id="KW-1185">Reference proteome</keyword>
<dbReference type="PANTHER" id="PTHR24291">
    <property type="entry name" value="CYTOCHROME P450 FAMILY 4"/>
    <property type="match status" value="1"/>
</dbReference>
<keyword evidence="5 7" id="KW-0408">Iron</keyword>
<dbReference type="EMBL" id="QHHU01000060">
    <property type="protein sequence ID" value="RSM38242.1"/>
    <property type="molecule type" value="Genomic_DNA"/>
</dbReference>
<dbReference type="GO" id="GO:0020037">
    <property type="term" value="F:heme binding"/>
    <property type="evidence" value="ECO:0007669"/>
    <property type="project" value="InterPro"/>
</dbReference>
<feature type="binding site" description="axial binding residue" evidence="7">
    <location>
        <position position="401"/>
    </location>
    <ligand>
        <name>heme</name>
        <dbReference type="ChEBI" id="CHEBI:30413"/>
    </ligand>
    <ligandPart>
        <name>Fe</name>
        <dbReference type="ChEBI" id="CHEBI:18248"/>
    </ligandPart>
</feature>
<evidence type="ECO:0000256" key="3">
    <source>
        <dbReference type="ARBA" id="ARBA00022723"/>
    </source>
</evidence>
<protein>
    <submittedName>
        <fullName evidence="9">Cytochrome P450</fullName>
    </submittedName>
</protein>
<evidence type="ECO:0000256" key="4">
    <source>
        <dbReference type="ARBA" id="ARBA00023002"/>
    </source>
</evidence>
<dbReference type="Proteomes" id="UP000286716">
    <property type="component" value="Unassembled WGS sequence"/>
</dbReference>
<dbReference type="RefSeq" id="WP_026469582.1">
    <property type="nucleotide sequence ID" value="NZ_QHHU01000060.1"/>
</dbReference>
<proteinExistence type="inferred from homology"/>
<dbReference type="AlphaFoldDB" id="A0A428W567"/>
<comment type="cofactor">
    <cofactor evidence="7">
        <name>heme</name>
        <dbReference type="ChEBI" id="CHEBI:30413"/>
    </cofactor>
</comment>
<evidence type="ECO:0000256" key="8">
    <source>
        <dbReference type="RuleBase" id="RU000461"/>
    </source>
</evidence>
<evidence type="ECO:0000256" key="6">
    <source>
        <dbReference type="ARBA" id="ARBA00023033"/>
    </source>
</evidence>
<dbReference type="InterPro" id="IPR017972">
    <property type="entry name" value="Cyt_P450_CS"/>
</dbReference>
<dbReference type="GO" id="GO:0005506">
    <property type="term" value="F:iron ion binding"/>
    <property type="evidence" value="ECO:0007669"/>
    <property type="project" value="InterPro"/>
</dbReference>
<dbReference type="PROSITE" id="PS00086">
    <property type="entry name" value="CYTOCHROME_P450"/>
    <property type="match status" value="1"/>
</dbReference>
<dbReference type="SUPFAM" id="SSF48264">
    <property type="entry name" value="Cytochrome P450"/>
    <property type="match status" value="1"/>
</dbReference>
<dbReference type="CDD" id="cd11049">
    <property type="entry name" value="CYP170A1-like"/>
    <property type="match status" value="1"/>
</dbReference>
<dbReference type="InterPro" id="IPR050196">
    <property type="entry name" value="Cytochrome_P450_Monoox"/>
</dbReference>
<keyword evidence="3 7" id="KW-0479">Metal-binding</keyword>
<dbReference type="GO" id="GO:0004497">
    <property type="term" value="F:monooxygenase activity"/>
    <property type="evidence" value="ECO:0007669"/>
    <property type="project" value="UniProtKB-KW"/>
</dbReference>
<dbReference type="PANTHER" id="PTHR24291:SF50">
    <property type="entry name" value="BIFUNCTIONAL ALBAFLAVENONE MONOOXYGENASE_TERPENE SYNTHASE"/>
    <property type="match status" value="1"/>
</dbReference>
<reference evidence="9 10" key="1">
    <citation type="submission" date="2018-05" db="EMBL/GenBank/DDBJ databases">
        <title>Evolution of GPA BGCs.</title>
        <authorList>
            <person name="Waglechner N."/>
            <person name="Wright G.D."/>
        </authorList>
    </citation>
    <scope>NUCLEOTIDE SEQUENCE [LARGE SCALE GENOMIC DNA]</scope>
    <source>
        <strain evidence="9 10">DSM 5908</strain>
    </source>
</reference>
<dbReference type="PRINTS" id="PR00385">
    <property type="entry name" value="P450"/>
</dbReference>
<dbReference type="Pfam" id="PF00067">
    <property type="entry name" value="p450"/>
    <property type="match status" value="1"/>
</dbReference>
<evidence type="ECO:0000256" key="1">
    <source>
        <dbReference type="ARBA" id="ARBA00010617"/>
    </source>
</evidence>
<comment type="similarity">
    <text evidence="1 8">Belongs to the cytochrome P450 family.</text>
</comment>
<evidence type="ECO:0000313" key="9">
    <source>
        <dbReference type="EMBL" id="RSM38242.1"/>
    </source>
</evidence>
<keyword evidence="4 8" id="KW-0560">Oxidoreductase</keyword>
<keyword evidence="2 7" id="KW-0349">Heme</keyword>
<organism evidence="9 10">
    <name type="scientific">Amycolatopsis balhimycina DSM 5908</name>
    <dbReference type="NCBI Taxonomy" id="1081091"/>
    <lineage>
        <taxon>Bacteria</taxon>
        <taxon>Bacillati</taxon>
        <taxon>Actinomycetota</taxon>
        <taxon>Actinomycetes</taxon>
        <taxon>Pseudonocardiales</taxon>
        <taxon>Pseudonocardiaceae</taxon>
        <taxon>Amycolatopsis</taxon>
    </lineage>
</organism>
<dbReference type="InterPro" id="IPR036396">
    <property type="entry name" value="Cyt_P450_sf"/>
</dbReference>
<dbReference type="OrthoDB" id="5290182at2"/>
<keyword evidence="6 8" id="KW-0503">Monooxygenase</keyword>
<gene>
    <name evidence="9" type="ORF">DMA12_33935</name>
</gene>
<evidence type="ECO:0000313" key="10">
    <source>
        <dbReference type="Proteomes" id="UP000286716"/>
    </source>
</evidence>